<dbReference type="InterPro" id="IPR009725">
    <property type="entry name" value="3_dmu_93_MTrfase"/>
</dbReference>
<dbReference type="Proteomes" id="UP001054801">
    <property type="component" value="Chromosome"/>
</dbReference>
<dbReference type="CDD" id="cd06588">
    <property type="entry name" value="PhnB_like"/>
    <property type="match status" value="1"/>
</dbReference>
<dbReference type="Pfam" id="PF06983">
    <property type="entry name" value="3-dmu-9_3-mt"/>
    <property type="match status" value="1"/>
</dbReference>
<reference evidence="2" key="1">
    <citation type="journal article" date="2022" name="Microorganisms">
        <title>Two New Species of Filamentous Sulfur Bacteria of the Genus Thiothrix, Thiothrix winogradskyi sp. nov. and 'Candidatus Thiothrix sulfatifontis' sp. nov.</title>
        <authorList>
            <person name="Ravin N.V."/>
            <person name="Rossetti S."/>
            <person name="Beletsky A.V."/>
            <person name="Kadnikov V.V."/>
            <person name="Rudenko T.S."/>
            <person name="Smolyakov D.D."/>
            <person name="Moskvitina M.I."/>
            <person name="Gureeva M.V."/>
            <person name="Mardanov A.V."/>
            <person name="Grabovich M.Y."/>
        </authorList>
    </citation>
    <scope>NUCLEOTIDE SEQUENCE</scope>
    <source>
        <strain evidence="2">CT3</strain>
    </source>
</reference>
<sequence length="157" mass="17193">MQKLVTSLWFTDCAEEAVNFYVSIFNNSSIKQIVRYGEAGPEAVGKVMTIDFQLAGQDFLAINSSVQFPFSPAISIVVNCADQAEMDEVWNKLAADPDNGQCGWLQDKYGLSWQIVTPKAVNLIASPDPAKAAAVTRAMFSMKKLDEAVLQQAHDEA</sequence>
<protein>
    <submittedName>
        <fullName evidence="2">VOC family protein</fullName>
    </submittedName>
</protein>
<feature type="domain" description="PhnB-like" evidence="1">
    <location>
        <begin position="2"/>
        <end position="116"/>
    </location>
</feature>
<evidence type="ECO:0000313" key="2">
    <source>
        <dbReference type="EMBL" id="UJS24670.1"/>
    </source>
</evidence>
<dbReference type="InterPro" id="IPR028973">
    <property type="entry name" value="PhnB-like"/>
</dbReference>
<dbReference type="EMBL" id="CP091244">
    <property type="protein sequence ID" value="UJS24670.1"/>
    <property type="molecule type" value="Genomic_DNA"/>
</dbReference>
<gene>
    <name evidence="2" type="ORF">L2Y54_01155</name>
</gene>
<evidence type="ECO:0000259" key="1">
    <source>
        <dbReference type="Pfam" id="PF06983"/>
    </source>
</evidence>
<dbReference type="SUPFAM" id="SSF54593">
    <property type="entry name" value="Glyoxalase/Bleomycin resistance protein/Dihydroxybiphenyl dioxygenase"/>
    <property type="match status" value="1"/>
</dbReference>
<keyword evidence="3" id="KW-1185">Reference proteome</keyword>
<dbReference type="InterPro" id="IPR029068">
    <property type="entry name" value="Glyas_Bleomycin-R_OHBP_Dase"/>
</dbReference>
<organism evidence="2 3">
    <name type="scientific">Thiothrix winogradskyi</name>
    <dbReference type="NCBI Taxonomy" id="96472"/>
    <lineage>
        <taxon>Bacteria</taxon>
        <taxon>Pseudomonadati</taxon>
        <taxon>Pseudomonadota</taxon>
        <taxon>Gammaproteobacteria</taxon>
        <taxon>Thiotrichales</taxon>
        <taxon>Thiotrichaceae</taxon>
        <taxon>Thiothrix</taxon>
    </lineage>
</organism>
<dbReference type="Gene3D" id="3.10.180.10">
    <property type="entry name" value="2,3-Dihydroxybiphenyl 1,2-Dioxygenase, domain 1"/>
    <property type="match status" value="1"/>
</dbReference>
<name>A0ABY3T009_9GAMM</name>
<dbReference type="PANTHER" id="PTHR33990">
    <property type="entry name" value="PROTEIN YJDN-RELATED"/>
    <property type="match status" value="1"/>
</dbReference>
<dbReference type="RefSeq" id="WP_236499305.1">
    <property type="nucleotide sequence ID" value="NZ_CP091244.1"/>
</dbReference>
<evidence type="ECO:0000313" key="3">
    <source>
        <dbReference type="Proteomes" id="UP001054801"/>
    </source>
</evidence>
<accession>A0ABY3T009</accession>
<dbReference type="PIRSF" id="PIRSF021700">
    <property type="entry name" value="3_dmu_93_MTrfase"/>
    <property type="match status" value="1"/>
</dbReference>
<proteinExistence type="predicted"/>